<proteinExistence type="predicted"/>
<keyword evidence="1" id="KW-0808">Transferase</keyword>
<dbReference type="InterPro" id="IPR036390">
    <property type="entry name" value="WH_DNA-bd_sf"/>
</dbReference>
<dbReference type="Proteomes" id="UP000184035">
    <property type="component" value="Unassembled WGS sequence"/>
</dbReference>
<dbReference type="InterPro" id="IPR029056">
    <property type="entry name" value="Ribokinase-like"/>
</dbReference>
<dbReference type="STRING" id="1533.SAMN05443638_10452"/>
<dbReference type="PANTHER" id="PTHR10584:SF166">
    <property type="entry name" value="RIBOKINASE"/>
    <property type="match status" value="1"/>
</dbReference>
<name>A0A1M4U660_9CLOT</name>
<dbReference type="SMART" id="SM00419">
    <property type="entry name" value="HTH_CRP"/>
    <property type="match status" value="1"/>
</dbReference>
<dbReference type="InterPro" id="IPR002173">
    <property type="entry name" value="Carboh/pur_kinase_PfkB_CS"/>
</dbReference>
<dbReference type="Gene3D" id="3.40.1190.20">
    <property type="match status" value="1"/>
</dbReference>
<dbReference type="InterPro" id="IPR012318">
    <property type="entry name" value="HTH_CRP"/>
</dbReference>
<dbReference type="SUPFAM" id="SSF46785">
    <property type="entry name" value="Winged helix' DNA-binding domain"/>
    <property type="match status" value="1"/>
</dbReference>
<evidence type="ECO:0000256" key="2">
    <source>
        <dbReference type="ARBA" id="ARBA00022777"/>
    </source>
</evidence>
<dbReference type="PROSITE" id="PS00584">
    <property type="entry name" value="PFKB_KINASES_2"/>
    <property type="match status" value="1"/>
</dbReference>
<dbReference type="Pfam" id="PF00294">
    <property type="entry name" value="PfkB"/>
    <property type="match status" value="1"/>
</dbReference>
<keyword evidence="5" id="KW-1185">Reference proteome</keyword>
<evidence type="ECO:0000313" key="4">
    <source>
        <dbReference type="EMBL" id="SHE52124.1"/>
    </source>
</evidence>
<dbReference type="OrthoDB" id="9806249at2"/>
<dbReference type="GO" id="GO:0003677">
    <property type="term" value="F:DNA binding"/>
    <property type="evidence" value="ECO:0007669"/>
    <property type="project" value="InterPro"/>
</dbReference>
<dbReference type="EMBL" id="FQVM01000004">
    <property type="protein sequence ID" value="SHE52124.1"/>
    <property type="molecule type" value="Genomic_DNA"/>
</dbReference>
<dbReference type="CDD" id="cd01941">
    <property type="entry name" value="YeiC_kinase_like"/>
    <property type="match status" value="1"/>
</dbReference>
<sequence length="363" mass="40130">MTGREKEILDLIKKNPLISQREIADILGITRSSVGVHITNLQKKGMILGKGYIVKEDDYVVVIGGANIDIQGFTNEKLILRDSNPGKTMISLGGVGRNIAENLSNLEVNTKLITAIGNDLYGKKILEDSKMSGFSMEDSLIIPEENTSTYLSTLNEEGDMIVAISSMDILEKLSINYINTIKHSISKGKAFVLDTNLREDLLDYLTENIKVPIFLDTVSSTKAIKVKDFIGRFHTIKPNKLEAEILSGIKINNDDDLKKVGKFFLEKGVKDIFITLGQEGVYYRNENKEGKIKGLSIDVVNSTGAGDAFIAALVYGYLRNYDIEEKVKFAVGASLMAISHENTINPNLSIDNINKFLREVGLC</sequence>
<organism evidence="4 5">
    <name type="scientific">Clostridium fallax</name>
    <dbReference type="NCBI Taxonomy" id="1533"/>
    <lineage>
        <taxon>Bacteria</taxon>
        <taxon>Bacillati</taxon>
        <taxon>Bacillota</taxon>
        <taxon>Clostridia</taxon>
        <taxon>Eubacteriales</taxon>
        <taxon>Clostridiaceae</taxon>
        <taxon>Clostridium</taxon>
    </lineage>
</organism>
<dbReference type="SUPFAM" id="SSF53613">
    <property type="entry name" value="Ribokinase-like"/>
    <property type="match status" value="1"/>
</dbReference>
<evidence type="ECO:0000256" key="1">
    <source>
        <dbReference type="ARBA" id="ARBA00022679"/>
    </source>
</evidence>
<reference evidence="4 5" key="1">
    <citation type="submission" date="2016-11" db="EMBL/GenBank/DDBJ databases">
        <authorList>
            <person name="Jaros S."/>
            <person name="Januszkiewicz K."/>
            <person name="Wedrychowicz H."/>
        </authorList>
    </citation>
    <scope>NUCLEOTIDE SEQUENCE [LARGE SCALE GENOMIC DNA]</scope>
    <source>
        <strain evidence="4 5">DSM 2631</strain>
    </source>
</reference>
<dbReference type="GO" id="GO:0016301">
    <property type="term" value="F:kinase activity"/>
    <property type="evidence" value="ECO:0007669"/>
    <property type="project" value="UniProtKB-KW"/>
</dbReference>
<keyword evidence="2 4" id="KW-0418">Kinase</keyword>
<dbReference type="Pfam" id="PF13412">
    <property type="entry name" value="HTH_24"/>
    <property type="match status" value="1"/>
</dbReference>
<dbReference type="RefSeq" id="WP_072893094.1">
    <property type="nucleotide sequence ID" value="NZ_FQVM01000004.1"/>
</dbReference>
<protein>
    <submittedName>
        <fullName evidence="4">Pseudouridine kinase</fullName>
    </submittedName>
</protein>
<gene>
    <name evidence="4" type="ORF">SAMN05443638_10452</name>
</gene>
<dbReference type="GO" id="GO:0006355">
    <property type="term" value="P:regulation of DNA-templated transcription"/>
    <property type="evidence" value="ECO:0007669"/>
    <property type="project" value="InterPro"/>
</dbReference>
<dbReference type="PANTHER" id="PTHR10584">
    <property type="entry name" value="SUGAR KINASE"/>
    <property type="match status" value="1"/>
</dbReference>
<dbReference type="Gene3D" id="1.10.10.10">
    <property type="entry name" value="Winged helix-like DNA-binding domain superfamily/Winged helix DNA-binding domain"/>
    <property type="match status" value="1"/>
</dbReference>
<dbReference type="AlphaFoldDB" id="A0A1M4U660"/>
<dbReference type="InterPro" id="IPR011611">
    <property type="entry name" value="PfkB_dom"/>
</dbReference>
<feature type="domain" description="HTH crp-type" evidence="3">
    <location>
        <begin position="10"/>
        <end position="64"/>
    </location>
</feature>
<evidence type="ECO:0000259" key="3">
    <source>
        <dbReference type="SMART" id="SM00419"/>
    </source>
</evidence>
<accession>A0A1M4U660</accession>
<dbReference type="InterPro" id="IPR036388">
    <property type="entry name" value="WH-like_DNA-bd_sf"/>
</dbReference>
<dbReference type="GO" id="GO:0005829">
    <property type="term" value="C:cytosol"/>
    <property type="evidence" value="ECO:0007669"/>
    <property type="project" value="TreeGrafter"/>
</dbReference>
<evidence type="ECO:0000313" key="5">
    <source>
        <dbReference type="Proteomes" id="UP000184035"/>
    </source>
</evidence>